<proteinExistence type="predicted"/>
<comment type="caution">
    <text evidence="1">The sequence shown here is derived from an EMBL/GenBank/DDBJ whole genome shotgun (WGS) entry which is preliminary data.</text>
</comment>
<evidence type="ECO:0000313" key="2">
    <source>
        <dbReference type="Proteomes" id="UP000447434"/>
    </source>
</evidence>
<sequence length="108" mass="11982">MLRRLCLSLSTYNTPSIVVEGGLPILPTPSIFPLLLSPYVTYPLSLGVRTENLLLSSVMCFEQPLSKYHKLLAALKFSSSSSDELHSSTFAFREIFLFFFSCSSCCSS</sequence>
<dbReference type="Proteomes" id="UP000447434">
    <property type="component" value="Chromosome 15"/>
</dbReference>
<accession>A0A6A4PE66</accession>
<name>A0A6A4PE66_LUPAL</name>
<organism evidence="1 2">
    <name type="scientific">Lupinus albus</name>
    <name type="common">White lupine</name>
    <name type="synonym">Lupinus termis</name>
    <dbReference type="NCBI Taxonomy" id="3870"/>
    <lineage>
        <taxon>Eukaryota</taxon>
        <taxon>Viridiplantae</taxon>
        <taxon>Streptophyta</taxon>
        <taxon>Embryophyta</taxon>
        <taxon>Tracheophyta</taxon>
        <taxon>Spermatophyta</taxon>
        <taxon>Magnoliopsida</taxon>
        <taxon>eudicotyledons</taxon>
        <taxon>Gunneridae</taxon>
        <taxon>Pentapetalae</taxon>
        <taxon>rosids</taxon>
        <taxon>fabids</taxon>
        <taxon>Fabales</taxon>
        <taxon>Fabaceae</taxon>
        <taxon>Papilionoideae</taxon>
        <taxon>50 kb inversion clade</taxon>
        <taxon>genistoids sensu lato</taxon>
        <taxon>core genistoids</taxon>
        <taxon>Genisteae</taxon>
        <taxon>Lupinus</taxon>
    </lineage>
</organism>
<reference evidence="2" key="1">
    <citation type="journal article" date="2020" name="Nat. Commun.">
        <title>Genome sequence of the cluster root forming white lupin.</title>
        <authorList>
            <person name="Hufnagel B."/>
            <person name="Marques A."/>
            <person name="Soriano A."/>
            <person name="Marques L."/>
            <person name="Divol F."/>
            <person name="Doumas P."/>
            <person name="Sallet E."/>
            <person name="Mancinotti D."/>
            <person name="Carrere S."/>
            <person name="Marande W."/>
            <person name="Arribat S."/>
            <person name="Keller J."/>
            <person name="Huneau C."/>
            <person name="Blein T."/>
            <person name="Aime D."/>
            <person name="Laguerre M."/>
            <person name="Taylor J."/>
            <person name="Schubert V."/>
            <person name="Nelson M."/>
            <person name="Geu-Flores F."/>
            <person name="Crespi M."/>
            <person name="Gallardo-Guerrero K."/>
            <person name="Delaux P.-M."/>
            <person name="Salse J."/>
            <person name="Berges H."/>
            <person name="Guyot R."/>
            <person name="Gouzy J."/>
            <person name="Peret B."/>
        </authorList>
    </citation>
    <scope>NUCLEOTIDE SEQUENCE [LARGE SCALE GENOMIC DNA]</scope>
    <source>
        <strain evidence="2">cv. Amiga</strain>
    </source>
</reference>
<protein>
    <submittedName>
        <fullName evidence="1">Uncharacterized protein</fullName>
    </submittedName>
</protein>
<evidence type="ECO:0000313" key="1">
    <source>
        <dbReference type="EMBL" id="KAE9598277.1"/>
    </source>
</evidence>
<dbReference type="AlphaFoldDB" id="A0A6A4PE66"/>
<dbReference type="EMBL" id="WOCE01000015">
    <property type="protein sequence ID" value="KAE9598277.1"/>
    <property type="molecule type" value="Genomic_DNA"/>
</dbReference>
<keyword evidence="2" id="KW-1185">Reference proteome</keyword>
<gene>
    <name evidence="1" type="ORF">Lalb_Chr15g0078881</name>
</gene>